<dbReference type="InterPro" id="IPR000477">
    <property type="entry name" value="RT_dom"/>
</dbReference>
<dbReference type="PANTHER" id="PTHR31635">
    <property type="entry name" value="REVERSE TRANSCRIPTASE DOMAIN-CONTAINING PROTEIN-RELATED"/>
    <property type="match status" value="1"/>
</dbReference>
<reference evidence="2 3" key="1">
    <citation type="journal article" date="2012" name="Genome Biol.">
        <title>Sequencing three crocodilian genomes to illuminate the evolution of archosaurs and amniotes.</title>
        <authorList>
            <person name="St John J.A."/>
            <person name="Braun E.L."/>
            <person name="Isberg S.R."/>
            <person name="Miles L.G."/>
            <person name="Chong A.Y."/>
            <person name="Gongora J."/>
            <person name="Dalzell P."/>
            <person name="Moran C."/>
            <person name="Bed'hom B."/>
            <person name="Abzhanov A."/>
            <person name="Burgess S.C."/>
            <person name="Cooksey A.M."/>
            <person name="Castoe T.A."/>
            <person name="Crawford N.G."/>
            <person name="Densmore L.D."/>
            <person name="Drew J.C."/>
            <person name="Edwards S.V."/>
            <person name="Faircloth B.C."/>
            <person name="Fujita M.K."/>
            <person name="Greenwold M.J."/>
            <person name="Hoffmann F.G."/>
            <person name="Howard J.M."/>
            <person name="Iguchi T."/>
            <person name="Janes D.E."/>
            <person name="Khan S.Y."/>
            <person name="Kohno S."/>
            <person name="de Koning A.J."/>
            <person name="Lance S.L."/>
            <person name="McCarthy F.M."/>
            <person name="McCormack J.E."/>
            <person name="Merchant M.E."/>
            <person name="Peterson D.G."/>
            <person name="Pollock D.D."/>
            <person name="Pourmand N."/>
            <person name="Raney B.J."/>
            <person name="Roessler K.A."/>
            <person name="Sanford J.R."/>
            <person name="Sawyer R.H."/>
            <person name="Schmidt C.J."/>
            <person name="Triplett E.W."/>
            <person name="Tuberville T.D."/>
            <person name="Venegas-Anaya M."/>
            <person name="Howard J.T."/>
            <person name="Jarvis E.D."/>
            <person name="Guillette L.J.Jr."/>
            <person name="Glenn T.C."/>
            <person name="Green R.E."/>
            <person name="Ray D.A."/>
        </authorList>
    </citation>
    <scope>NUCLEOTIDE SEQUENCE [LARGE SCALE GENOMIC DNA]</scope>
    <source>
        <strain evidence="2">KSC_2009_1</strain>
    </source>
</reference>
<gene>
    <name evidence="2" type="ORF">Y1Q_0005206</name>
</gene>
<evidence type="ECO:0000313" key="2">
    <source>
        <dbReference type="EMBL" id="KYO27640.1"/>
    </source>
</evidence>
<name>A0A151MT06_ALLMI</name>
<dbReference type="Pfam" id="PF00078">
    <property type="entry name" value="RVT_1"/>
    <property type="match status" value="1"/>
</dbReference>
<dbReference type="EMBL" id="AKHW03005127">
    <property type="protein sequence ID" value="KYO27640.1"/>
    <property type="molecule type" value="Genomic_DNA"/>
</dbReference>
<dbReference type="Proteomes" id="UP000050525">
    <property type="component" value="Unassembled WGS sequence"/>
</dbReference>
<accession>A0A151MT06</accession>
<evidence type="ECO:0000259" key="1">
    <source>
        <dbReference type="Pfam" id="PF00078"/>
    </source>
</evidence>
<feature type="domain" description="Reverse transcriptase" evidence="1">
    <location>
        <begin position="3"/>
        <end position="141"/>
    </location>
</feature>
<evidence type="ECO:0000313" key="3">
    <source>
        <dbReference type="Proteomes" id="UP000050525"/>
    </source>
</evidence>
<sequence length="219" mass="24302">MLEQMGVPLTFIGWIWTLYMEVSSKVQISGFLSTWIVVEPRVRQGCPLSLILFTFTIEPLAQCLRQDPGIHGLHNPGSSNCKAKVLAYLDYLNILCWNRGSVERALVNMQVYEALVGAKLNVSKSTCLAVGEVRDLESLGVSVPHEGVRILRIDFNPELSGRTAWESTEAKPLVHFELKTTIVLSSGEGGLHSSGRCLQEWLCCPVLQKDSNDVTVQFI</sequence>
<organism evidence="2 3">
    <name type="scientific">Alligator mississippiensis</name>
    <name type="common">American alligator</name>
    <dbReference type="NCBI Taxonomy" id="8496"/>
    <lineage>
        <taxon>Eukaryota</taxon>
        <taxon>Metazoa</taxon>
        <taxon>Chordata</taxon>
        <taxon>Craniata</taxon>
        <taxon>Vertebrata</taxon>
        <taxon>Euteleostomi</taxon>
        <taxon>Archelosauria</taxon>
        <taxon>Archosauria</taxon>
        <taxon>Crocodylia</taxon>
        <taxon>Alligatoridae</taxon>
        <taxon>Alligatorinae</taxon>
        <taxon>Alligator</taxon>
    </lineage>
</organism>
<comment type="caution">
    <text evidence="2">The sequence shown here is derived from an EMBL/GenBank/DDBJ whole genome shotgun (WGS) entry which is preliminary data.</text>
</comment>
<protein>
    <recommendedName>
        <fullName evidence="1">Reverse transcriptase domain-containing protein</fullName>
    </recommendedName>
</protein>
<keyword evidence="3" id="KW-1185">Reference proteome</keyword>
<dbReference type="PANTHER" id="PTHR31635:SF196">
    <property type="entry name" value="REVERSE TRANSCRIPTASE DOMAIN-CONTAINING PROTEIN-RELATED"/>
    <property type="match status" value="1"/>
</dbReference>
<proteinExistence type="predicted"/>
<dbReference type="AlphaFoldDB" id="A0A151MT06"/>
<dbReference type="STRING" id="8496.A0A151MT06"/>